<dbReference type="Proteomes" id="UP001652625">
    <property type="component" value="Chromosome 08"/>
</dbReference>
<keyword evidence="1" id="KW-1185">Reference proteome</keyword>
<dbReference type="RefSeq" id="XP_065660183.1">
    <property type="nucleotide sequence ID" value="XM_065804111.1"/>
</dbReference>
<evidence type="ECO:0000313" key="2">
    <source>
        <dbReference type="RefSeq" id="XP_065660183.1"/>
    </source>
</evidence>
<proteinExistence type="predicted"/>
<organism evidence="1 2">
    <name type="scientific">Hydra vulgaris</name>
    <name type="common">Hydra</name>
    <name type="synonym">Hydra attenuata</name>
    <dbReference type="NCBI Taxonomy" id="6087"/>
    <lineage>
        <taxon>Eukaryota</taxon>
        <taxon>Metazoa</taxon>
        <taxon>Cnidaria</taxon>
        <taxon>Hydrozoa</taxon>
        <taxon>Hydroidolina</taxon>
        <taxon>Anthoathecata</taxon>
        <taxon>Aplanulata</taxon>
        <taxon>Hydridae</taxon>
        <taxon>Hydra</taxon>
    </lineage>
</organism>
<dbReference type="GeneID" id="136084046"/>
<name>A0ABM4CER5_HYDVU</name>
<sequence>MIIDLPRHLRSKKHGISKDKARKARGIHGLRKERSDKIDTSRSYQSYECPLCKIKTNRIHDHLYRSPHFLKNNPKKYHECLKNKILCEESLAIKLPVLTKKLPSYENKEQFVSVNVTSVNKGNILEFPSTDANNFAPKPNFTDFLEMFCLYLKSPSGGLKEGKAATNEMNQIRRMMEMLCPDPQQASYHLFFDLKKFQEVWFEHAKNKGYKSGTKRSYLLSLTHFMDFILRSKLTPMLANVLPIDSFISAELICLCQKEISKWRSALKPEEADREYAIMIKDTEDVIPKDVFFQVQNSSFNNQIIEKTKQIHKTFIDKPEEYISNSTTFTNVRDSICFSLITNNISRSGAIANFKTDEYIRGSYSPTGSYIVMVKKHKTGRNYGPCQLIINADLKYLCDCYLNILRKAVPGNKADNFYITWSGCELSSGDISKQLNSFFFKCLPDKDRERNTCATLIRKSLLTFIYDNHPEMKSDLATLMKHKKETGQRWYYLNDKKKKTCQTSEQVTKLLFGSSPTCSKYLSSDDANQGDIKSKDEKEYNLRTSRKHLNYISESDSDLDEENLEVIPPTKSRPWDEDEKKELSLLFGNFDLSTISQKVIRENVKSSNILKLRSTKQIYDKLHHMERKKLLNSTESCSNKQKISFSYGETDLINFLFASEISGKSIISEEMVMETLRNNQGTNKIIETYTSAQLVAKVRYERSRVISQQKKKSKKSLF</sequence>
<protein>
    <submittedName>
        <fullName evidence="2">Uncharacterized protein LOC136084046</fullName>
    </submittedName>
</protein>
<reference evidence="2" key="1">
    <citation type="submission" date="2025-08" db="UniProtKB">
        <authorList>
            <consortium name="RefSeq"/>
        </authorList>
    </citation>
    <scope>IDENTIFICATION</scope>
</reference>
<evidence type="ECO:0000313" key="1">
    <source>
        <dbReference type="Proteomes" id="UP001652625"/>
    </source>
</evidence>
<accession>A0ABM4CER5</accession>
<gene>
    <name evidence="2" type="primary">LOC136084046</name>
</gene>